<dbReference type="SUPFAM" id="SSF90123">
    <property type="entry name" value="ABC transporter transmembrane region"/>
    <property type="match status" value="1"/>
</dbReference>
<dbReference type="KEGG" id="ole:K0B96_10965"/>
<name>A0A8F9TU54_9BACT</name>
<keyword evidence="8 9" id="KW-0472">Membrane</keyword>
<dbReference type="InterPro" id="IPR003439">
    <property type="entry name" value="ABC_transporter-like_ATP-bd"/>
</dbReference>
<protein>
    <submittedName>
        <fullName evidence="12">ABC transporter ATP-binding protein/permease</fullName>
    </submittedName>
</protein>
<evidence type="ECO:0000259" key="11">
    <source>
        <dbReference type="PROSITE" id="PS50929"/>
    </source>
</evidence>
<dbReference type="InterPro" id="IPR027417">
    <property type="entry name" value="P-loop_NTPase"/>
</dbReference>
<feature type="transmembrane region" description="Helical" evidence="9">
    <location>
        <begin position="166"/>
        <end position="186"/>
    </location>
</feature>
<dbReference type="InterPro" id="IPR003593">
    <property type="entry name" value="AAA+_ATPase"/>
</dbReference>
<dbReference type="Gene3D" id="3.40.50.300">
    <property type="entry name" value="P-loop containing nucleotide triphosphate hydrolases"/>
    <property type="match status" value="1"/>
</dbReference>
<sequence>MRRLFPYLRFLRLVRGPIVKAIVYGIIYGAASGAGIPLLVKYVFPPIFQLHGALELSTVVLIAACIPTVFLLRAVAGYLNSYYTQYAGVRILEALRGEYFEKLQRLPLSFVQSRQTGDLLSRGLADTQQLQFALTLVANDGIKQPATLLGSLVALAVLALTSQGVLLLLVCFAVVPLVIFPIRYVGRKVIKRAAQMQAELGSVTGHFSENLSAAREVRAFSLEDREVARFGTHTHALVVAQMKIAKYAQALTPAIEVISAAGIAGTLVYAYQSGIDLATFIALIGALYTSYEPIKKLGSLNNEIKRATAALDRLEVVLHEPVTIADPADPVPVTRLRGDIAFNHVSFAYTTDAPVLRDISTSIPAGAVCALVGPSGAGKSTFANLVPRFYEVGAGAVTIDALDVRALRLADLRRNIALVSQEPVLFNDTIAANILLGRPDATRAEIETAARDAFAHDFILAQPLGYETIVGERGAALSGGQRQRIALARAFLRNAPILVLDEPTSALDSESEAAVQLALKKLMQGKTVLIIAHRFSTIRDATQILVFDRGVIAATGTHAELYAANPLYRSLYDHQSNTALPPAAL</sequence>
<evidence type="ECO:0000256" key="3">
    <source>
        <dbReference type="ARBA" id="ARBA00022475"/>
    </source>
</evidence>
<keyword evidence="6 12" id="KW-0067">ATP-binding</keyword>
<feature type="domain" description="ABC transmembrane type-1" evidence="11">
    <location>
        <begin position="29"/>
        <end position="306"/>
    </location>
</feature>
<evidence type="ECO:0000256" key="8">
    <source>
        <dbReference type="ARBA" id="ARBA00023136"/>
    </source>
</evidence>
<dbReference type="PANTHER" id="PTHR24221">
    <property type="entry name" value="ATP-BINDING CASSETTE SUB-FAMILY B"/>
    <property type="match status" value="1"/>
</dbReference>
<evidence type="ECO:0000259" key="10">
    <source>
        <dbReference type="PROSITE" id="PS50893"/>
    </source>
</evidence>
<keyword evidence="7 9" id="KW-1133">Transmembrane helix</keyword>
<dbReference type="AlphaFoldDB" id="A0A8F9TU54"/>
<dbReference type="CDD" id="cd18552">
    <property type="entry name" value="ABC_6TM_MsbA_like"/>
    <property type="match status" value="1"/>
</dbReference>
<evidence type="ECO:0000313" key="12">
    <source>
        <dbReference type="EMBL" id="QYM77839.1"/>
    </source>
</evidence>
<dbReference type="InterPro" id="IPR017871">
    <property type="entry name" value="ABC_transporter-like_CS"/>
</dbReference>
<dbReference type="Gene3D" id="1.20.1560.10">
    <property type="entry name" value="ABC transporter type 1, transmembrane domain"/>
    <property type="match status" value="1"/>
</dbReference>
<evidence type="ECO:0000256" key="5">
    <source>
        <dbReference type="ARBA" id="ARBA00022741"/>
    </source>
</evidence>
<proteinExistence type="predicted"/>
<evidence type="ECO:0000256" key="1">
    <source>
        <dbReference type="ARBA" id="ARBA00004651"/>
    </source>
</evidence>
<evidence type="ECO:0000256" key="4">
    <source>
        <dbReference type="ARBA" id="ARBA00022692"/>
    </source>
</evidence>
<evidence type="ECO:0000256" key="9">
    <source>
        <dbReference type="SAM" id="Phobius"/>
    </source>
</evidence>
<dbReference type="Proteomes" id="UP000825051">
    <property type="component" value="Chromosome"/>
</dbReference>
<dbReference type="Pfam" id="PF00664">
    <property type="entry name" value="ABC_membrane"/>
    <property type="match status" value="1"/>
</dbReference>
<dbReference type="GO" id="GO:0005524">
    <property type="term" value="F:ATP binding"/>
    <property type="evidence" value="ECO:0007669"/>
    <property type="project" value="UniProtKB-KW"/>
</dbReference>
<reference evidence="12" key="1">
    <citation type="submission" date="2021-08" db="EMBL/GenBank/DDBJ databases">
        <title>Genome of a novel bacterium of the phylum Verrucomicrobia, Oleiharenicola sp. KSB-15.</title>
        <authorList>
            <person name="Chung J.-H."/>
            <person name="Ahn J.-H."/>
            <person name="Yoon Y."/>
            <person name="Kim D.-Y."/>
            <person name="An S.-H."/>
            <person name="Park I."/>
            <person name="Yeon J."/>
        </authorList>
    </citation>
    <scope>NUCLEOTIDE SEQUENCE</scope>
    <source>
        <strain evidence="12">KSB-15</strain>
    </source>
</reference>
<comment type="subcellular location">
    <subcellularLocation>
        <location evidence="1">Cell membrane</location>
        <topology evidence="1">Multi-pass membrane protein</topology>
    </subcellularLocation>
</comment>
<evidence type="ECO:0000256" key="6">
    <source>
        <dbReference type="ARBA" id="ARBA00022840"/>
    </source>
</evidence>
<dbReference type="InterPro" id="IPR011527">
    <property type="entry name" value="ABC1_TM_dom"/>
</dbReference>
<dbReference type="InterPro" id="IPR036640">
    <property type="entry name" value="ABC1_TM_sf"/>
</dbReference>
<dbReference type="PROSITE" id="PS50893">
    <property type="entry name" value="ABC_TRANSPORTER_2"/>
    <property type="match status" value="1"/>
</dbReference>
<keyword evidence="13" id="KW-1185">Reference proteome</keyword>
<accession>A0A8F9TU54</accession>
<evidence type="ECO:0000313" key="13">
    <source>
        <dbReference type="Proteomes" id="UP000825051"/>
    </source>
</evidence>
<dbReference type="SUPFAM" id="SSF52540">
    <property type="entry name" value="P-loop containing nucleoside triphosphate hydrolases"/>
    <property type="match status" value="1"/>
</dbReference>
<dbReference type="SMART" id="SM00382">
    <property type="entry name" value="AAA"/>
    <property type="match status" value="1"/>
</dbReference>
<dbReference type="PROSITE" id="PS50929">
    <property type="entry name" value="ABC_TM1F"/>
    <property type="match status" value="1"/>
</dbReference>
<organism evidence="12 13">
    <name type="scientific">Horticoccus luteus</name>
    <dbReference type="NCBI Taxonomy" id="2862869"/>
    <lineage>
        <taxon>Bacteria</taxon>
        <taxon>Pseudomonadati</taxon>
        <taxon>Verrucomicrobiota</taxon>
        <taxon>Opitutia</taxon>
        <taxon>Opitutales</taxon>
        <taxon>Opitutaceae</taxon>
        <taxon>Horticoccus</taxon>
    </lineage>
</organism>
<dbReference type="EMBL" id="CP080507">
    <property type="protein sequence ID" value="QYM77839.1"/>
    <property type="molecule type" value="Genomic_DNA"/>
</dbReference>
<feature type="domain" description="ABC transporter" evidence="10">
    <location>
        <begin position="340"/>
        <end position="574"/>
    </location>
</feature>
<keyword evidence="2" id="KW-0813">Transport</keyword>
<feature type="transmembrane region" description="Helical" evidence="9">
    <location>
        <begin position="21"/>
        <end position="44"/>
    </location>
</feature>
<dbReference type="GO" id="GO:0140359">
    <property type="term" value="F:ABC-type transporter activity"/>
    <property type="evidence" value="ECO:0007669"/>
    <property type="project" value="InterPro"/>
</dbReference>
<keyword evidence="5" id="KW-0547">Nucleotide-binding</keyword>
<dbReference type="PANTHER" id="PTHR24221:SF654">
    <property type="entry name" value="ATP-BINDING CASSETTE SUB-FAMILY B MEMBER 6"/>
    <property type="match status" value="1"/>
</dbReference>
<feature type="transmembrane region" description="Helical" evidence="9">
    <location>
        <begin position="56"/>
        <end position="76"/>
    </location>
</feature>
<dbReference type="PROSITE" id="PS00211">
    <property type="entry name" value="ABC_TRANSPORTER_1"/>
    <property type="match status" value="1"/>
</dbReference>
<dbReference type="GO" id="GO:0005886">
    <property type="term" value="C:plasma membrane"/>
    <property type="evidence" value="ECO:0007669"/>
    <property type="project" value="UniProtKB-SubCell"/>
</dbReference>
<dbReference type="InterPro" id="IPR039421">
    <property type="entry name" value="Type_1_exporter"/>
</dbReference>
<dbReference type="FunFam" id="3.40.50.300:FF:000221">
    <property type="entry name" value="Multidrug ABC transporter ATP-binding protein"/>
    <property type="match status" value="1"/>
</dbReference>
<keyword evidence="3" id="KW-1003">Cell membrane</keyword>
<dbReference type="RefSeq" id="WP_220160943.1">
    <property type="nucleotide sequence ID" value="NZ_CP080507.1"/>
</dbReference>
<dbReference type="GO" id="GO:0034040">
    <property type="term" value="F:ATPase-coupled lipid transmembrane transporter activity"/>
    <property type="evidence" value="ECO:0007669"/>
    <property type="project" value="TreeGrafter"/>
</dbReference>
<dbReference type="GO" id="GO:0016887">
    <property type="term" value="F:ATP hydrolysis activity"/>
    <property type="evidence" value="ECO:0007669"/>
    <property type="project" value="InterPro"/>
</dbReference>
<gene>
    <name evidence="12" type="ORF">K0B96_10965</name>
</gene>
<evidence type="ECO:0000256" key="7">
    <source>
        <dbReference type="ARBA" id="ARBA00022989"/>
    </source>
</evidence>
<evidence type="ECO:0000256" key="2">
    <source>
        <dbReference type="ARBA" id="ARBA00022448"/>
    </source>
</evidence>
<keyword evidence="4 9" id="KW-0812">Transmembrane</keyword>
<dbReference type="Pfam" id="PF00005">
    <property type="entry name" value="ABC_tran"/>
    <property type="match status" value="1"/>
</dbReference>